<reference evidence="1" key="1">
    <citation type="submission" date="2023-07" db="EMBL/GenBank/DDBJ databases">
        <title>Genomic Encyclopedia of Type Strains, Phase IV (KMG-IV): sequencing the most valuable type-strain genomes for metagenomic binning, comparative biology and taxonomic classification.</title>
        <authorList>
            <person name="Goeker M."/>
        </authorList>
    </citation>
    <scope>NUCLEOTIDE SEQUENCE</scope>
    <source>
        <strain evidence="1">DSM 19659</strain>
    </source>
</reference>
<organism evidence="1 2">
    <name type="scientific">Moryella indoligenes</name>
    <dbReference type="NCBI Taxonomy" id="371674"/>
    <lineage>
        <taxon>Bacteria</taxon>
        <taxon>Bacillati</taxon>
        <taxon>Bacillota</taxon>
        <taxon>Clostridia</taxon>
        <taxon>Lachnospirales</taxon>
        <taxon>Lachnospiraceae</taxon>
        <taxon>Moryella</taxon>
    </lineage>
</organism>
<dbReference type="RefSeq" id="WP_307253608.1">
    <property type="nucleotide sequence ID" value="NZ_JAUSTO010000004.1"/>
</dbReference>
<evidence type="ECO:0000313" key="1">
    <source>
        <dbReference type="EMBL" id="MDQ0152191.1"/>
    </source>
</evidence>
<name>A0AAE3V9E5_9FIRM</name>
<dbReference type="AlphaFoldDB" id="A0AAE3V9E5"/>
<protein>
    <submittedName>
        <fullName evidence="1">L-ascorbate metabolism protein UlaG (Beta-lactamase superfamily)</fullName>
    </submittedName>
</protein>
<dbReference type="Proteomes" id="UP001241537">
    <property type="component" value="Unassembled WGS sequence"/>
</dbReference>
<dbReference type="SUPFAM" id="SSF56281">
    <property type="entry name" value="Metallo-hydrolase/oxidoreductase"/>
    <property type="match status" value="1"/>
</dbReference>
<accession>A0AAE3V9E5</accession>
<dbReference type="Gene3D" id="3.60.15.10">
    <property type="entry name" value="Ribonuclease Z/Hydroxyacylglutathione hydrolase-like"/>
    <property type="match status" value="1"/>
</dbReference>
<dbReference type="EMBL" id="JAUSTO010000004">
    <property type="protein sequence ID" value="MDQ0152191.1"/>
    <property type="molecule type" value="Genomic_DNA"/>
</dbReference>
<dbReference type="PANTHER" id="PTHR42967">
    <property type="entry name" value="METAL DEPENDENT HYDROLASE"/>
    <property type="match status" value="1"/>
</dbReference>
<gene>
    <name evidence="1" type="ORF">J2S20_000876</name>
</gene>
<dbReference type="PANTHER" id="PTHR42967:SF1">
    <property type="entry name" value="MBL FOLD METALLO-HYDROLASE"/>
    <property type="match status" value="1"/>
</dbReference>
<dbReference type="InterPro" id="IPR036866">
    <property type="entry name" value="RibonucZ/Hydroxyglut_hydro"/>
</dbReference>
<comment type="caution">
    <text evidence="1">The sequence shown here is derived from an EMBL/GenBank/DDBJ whole genome shotgun (WGS) entry which is preliminary data.</text>
</comment>
<proteinExistence type="predicted"/>
<dbReference type="Pfam" id="PF13483">
    <property type="entry name" value="Lactamase_B_3"/>
    <property type="match status" value="1"/>
</dbReference>
<evidence type="ECO:0000313" key="2">
    <source>
        <dbReference type="Proteomes" id="UP001241537"/>
    </source>
</evidence>
<sequence length="266" mass="30633">MKIRFVAHSGFYLELPELNLLFDYYRGPLPEPEPEKPLLVFVSHAHADHFSPRIFALSQRVQRIRYVISDDVPQRDVPEELRSRVSFMGPREQLCFRLPRHEEAGEIMQLPVTREMPVPGGKSNEICIRSFRSTDEGVAYMVDAGGRRIYHAGDLNDWHWDEEDTPWNEAQRRGYETELCAMAELIGRDGHIPDAAFVPLDARLGDGRFFWMGLDEYMKQVGAQHIFPMHLFGDPAVIQKMRELPCAVDYAERILGTGTEGEEFII</sequence>
<keyword evidence="2" id="KW-1185">Reference proteome</keyword>